<keyword evidence="1" id="KW-0812">Transmembrane</keyword>
<evidence type="ECO:0008006" key="4">
    <source>
        <dbReference type="Google" id="ProtNLM"/>
    </source>
</evidence>
<feature type="transmembrane region" description="Helical" evidence="1">
    <location>
        <begin position="47"/>
        <end position="68"/>
    </location>
</feature>
<feature type="transmembrane region" description="Helical" evidence="1">
    <location>
        <begin position="75"/>
        <end position="92"/>
    </location>
</feature>
<dbReference type="EMBL" id="MHWM01000025">
    <property type="protein sequence ID" value="OHB08475.1"/>
    <property type="molecule type" value="Genomic_DNA"/>
</dbReference>
<protein>
    <recommendedName>
        <fullName evidence="4">DoxX family protein</fullName>
    </recommendedName>
</protein>
<proteinExistence type="predicted"/>
<gene>
    <name evidence="2" type="ORF">A3I86_00265</name>
</gene>
<keyword evidence="1" id="KW-1133">Transmembrane helix</keyword>
<dbReference type="Proteomes" id="UP000177096">
    <property type="component" value="Unassembled WGS sequence"/>
</dbReference>
<comment type="caution">
    <text evidence="2">The sequence shown here is derived from an EMBL/GenBank/DDBJ whole genome shotgun (WGS) entry which is preliminary data.</text>
</comment>
<reference evidence="2 3" key="1">
    <citation type="journal article" date="2016" name="Nat. Commun.">
        <title>Thousands of microbial genomes shed light on interconnected biogeochemical processes in an aquifer system.</title>
        <authorList>
            <person name="Anantharaman K."/>
            <person name="Brown C.T."/>
            <person name="Hug L.A."/>
            <person name="Sharon I."/>
            <person name="Castelle C.J."/>
            <person name="Probst A.J."/>
            <person name="Thomas B.C."/>
            <person name="Singh A."/>
            <person name="Wilkins M.J."/>
            <person name="Karaoz U."/>
            <person name="Brodie E.L."/>
            <person name="Williams K.H."/>
            <person name="Hubbard S.S."/>
            <person name="Banfield J.F."/>
        </authorList>
    </citation>
    <scope>NUCLEOTIDE SEQUENCE [LARGE SCALE GENOMIC DNA]</scope>
</reference>
<dbReference type="AlphaFoldDB" id="A0A1G2UGF2"/>
<evidence type="ECO:0000313" key="3">
    <source>
        <dbReference type="Proteomes" id="UP000177096"/>
    </source>
</evidence>
<evidence type="ECO:0000256" key="1">
    <source>
        <dbReference type="SAM" id="Phobius"/>
    </source>
</evidence>
<sequence length="128" mass="14727">MMNVNLASWILRVATAGSFIGHGMFALQGKEGWFKYFEAVGISNPETIITLLLLVGILDIALAILILIKPVRIAILWMAFWGLWTAMIRWPIGPDPVWDFVERWANWGAPLALLFLLGWPRNFREWFR</sequence>
<feature type="transmembrane region" description="Helical" evidence="1">
    <location>
        <begin position="9"/>
        <end position="27"/>
    </location>
</feature>
<keyword evidence="1" id="KW-0472">Membrane</keyword>
<organism evidence="2 3">
    <name type="scientific">Candidatus Zambryskibacteria bacterium RIFCSPLOWO2_02_FULL_39_14</name>
    <dbReference type="NCBI Taxonomy" id="1802769"/>
    <lineage>
        <taxon>Bacteria</taxon>
        <taxon>Candidatus Zambryskiibacteriota</taxon>
    </lineage>
</organism>
<feature type="transmembrane region" description="Helical" evidence="1">
    <location>
        <begin position="104"/>
        <end position="120"/>
    </location>
</feature>
<name>A0A1G2UGF2_9BACT</name>
<evidence type="ECO:0000313" key="2">
    <source>
        <dbReference type="EMBL" id="OHB08475.1"/>
    </source>
</evidence>
<accession>A0A1G2UGF2</accession>